<dbReference type="Proteomes" id="UP001526076">
    <property type="component" value="Unassembled WGS sequence"/>
</dbReference>
<dbReference type="SUPFAM" id="SSF51445">
    <property type="entry name" value="(Trans)glycosidases"/>
    <property type="match status" value="1"/>
</dbReference>
<accession>A0ABT3EDU2</accession>
<organism evidence="1 2">
    <name type="scientific">Streptococcus anginosus</name>
    <dbReference type="NCBI Taxonomy" id="1328"/>
    <lineage>
        <taxon>Bacteria</taxon>
        <taxon>Bacillati</taxon>
        <taxon>Bacillota</taxon>
        <taxon>Bacilli</taxon>
        <taxon>Lactobacillales</taxon>
        <taxon>Streptococcaceae</taxon>
        <taxon>Streptococcus</taxon>
        <taxon>Streptococcus anginosus group</taxon>
    </lineage>
</organism>
<comment type="caution">
    <text evidence="1">The sequence shown here is derived from an EMBL/GenBank/DDBJ whole genome shotgun (WGS) entry which is preliminary data.</text>
</comment>
<evidence type="ECO:0000313" key="2">
    <source>
        <dbReference type="Proteomes" id="UP001526076"/>
    </source>
</evidence>
<feature type="non-terminal residue" evidence="1">
    <location>
        <position position="96"/>
    </location>
</feature>
<name>A0ABT3EDU2_STRAP</name>
<reference evidence="1 2" key="1">
    <citation type="submission" date="2022-10" db="EMBL/GenBank/DDBJ databases">
        <title>Comparative genomic study of S. anginosus.</title>
        <authorList>
            <person name="Prasad A."/>
            <person name="Ene A."/>
            <person name="Jablonska S."/>
            <person name="Du J."/>
            <person name="Wolfe A.J."/>
            <person name="Putonti C."/>
        </authorList>
    </citation>
    <scope>NUCLEOTIDE SEQUENCE [LARGE SCALE GENOMIC DNA]</scope>
    <source>
        <strain evidence="1 2">UMB9231</strain>
    </source>
</reference>
<protein>
    <submittedName>
        <fullName evidence="1">Alpha-amylase</fullName>
    </submittedName>
</protein>
<gene>
    <name evidence="1" type="ORF">OJ597_12335</name>
</gene>
<dbReference type="InterPro" id="IPR017853">
    <property type="entry name" value="GH"/>
</dbReference>
<dbReference type="Gene3D" id="3.30.750.90">
    <property type="match status" value="1"/>
</dbReference>
<proteinExistence type="predicted"/>
<sequence>MMQYFEWYLQNDGKHWQRLAADAPELAQKGISKIWLPPAFKATHAGDVGYGVYDLFDLGEFDQKGTIRTKYGPKDDYLAAIASLKENGIEPLADVI</sequence>
<evidence type="ECO:0000313" key="1">
    <source>
        <dbReference type="EMBL" id="MCW1043158.1"/>
    </source>
</evidence>
<dbReference type="EMBL" id="JAPAHU010000216">
    <property type="protein sequence ID" value="MCW1043158.1"/>
    <property type="molecule type" value="Genomic_DNA"/>
</dbReference>
<keyword evidence="2" id="KW-1185">Reference proteome</keyword>